<protein>
    <recommendedName>
        <fullName evidence="4">Adhesin domain-containing protein</fullName>
    </recommendedName>
</protein>
<proteinExistence type="predicted"/>
<dbReference type="Proteomes" id="UP001325680">
    <property type="component" value="Chromosome"/>
</dbReference>
<evidence type="ECO:0008006" key="4">
    <source>
        <dbReference type="Google" id="ProtNLM"/>
    </source>
</evidence>
<gene>
    <name evidence="2" type="ORF">U0035_21505</name>
</gene>
<evidence type="ECO:0000313" key="2">
    <source>
        <dbReference type="EMBL" id="WQD38251.1"/>
    </source>
</evidence>
<organism evidence="2 3">
    <name type="scientific">Niabella yanshanensis</name>
    <dbReference type="NCBI Taxonomy" id="577386"/>
    <lineage>
        <taxon>Bacteria</taxon>
        <taxon>Pseudomonadati</taxon>
        <taxon>Bacteroidota</taxon>
        <taxon>Chitinophagia</taxon>
        <taxon>Chitinophagales</taxon>
        <taxon>Chitinophagaceae</taxon>
        <taxon>Niabella</taxon>
    </lineage>
</organism>
<sequence>MMKRALLCLLLTGSLQLLLAQNIIEKRYKTSKDQPVLLQFSYPKVKVSSWNGDEIYVKATVNINNNKQNNRFELLDQTVAGKLQISDSIDLKNIDRLYFVESNGVKKQFETKADFEQYREAHKGEKMSAYSTHDVDIEIEVMLPVKDHITVRSKFGLVEVQSYPGPLIVQTEYGKIDARLEETRVGKIKLTNHYGKIYSDFDLKPVEKEDKNFYTSITAVPGKGPAYELSSKFGNIYLRNIQ</sequence>
<accession>A0ABZ0W563</accession>
<dbReference type="RefSeq" id="WP_114791025.1">
    <property type="nucleotide sequence ID" value="NZ_CP139960.1"/>
</dbReference>
<keyword evidence="3" id="KW-1185">Reference proteome</keyword>
<keyword evidence="1" id="KW-0732">Signal</keyword>
<feature type="signal peptide" evidence="1">
    <location>
        <begin position="1"/>
        <end position="20"/>
    </location>
</feature>
<reference evidence="2 3" key="1">
    <citation type="submission" date="2023-12" db="EMBL/GenBank/DDBJ databases">
        <title>Genome sequencing and assembly of bacterial species from a model synthetic community.</title>
        <authorList>
            <person name="Hogle S.L."/>
        </authorList>
    </citation>
    <scope>NUCLEOTIDE SEQUENCE [LARGE SCALE GENOMIC DNA]</scope>
    <source>
        <strain evidence="2 3">HAMBI_3031</strain>
    </source>
</reference>
<evidence type="ECO:0000313" key="3">
    <source>
        <dbReference type="Proteomes" id="UP001325680"/>
    </source>
</evidence>
<dbReference type="EMBL" id="CP139960">
    <property type="protein sequence ID" value="WQD38251.1"/>
    <property type="molecule type" value="Genomic_DNA"/>
</dbReference>
<name>A0ABZ0W563_9BACT</name>
<evidence type="ECO:0000256" key="1">
    <source>
        <dbReference type="SAM" id="SignalP"/>
    </source>
</evidence>
<feature type="chain" id="PRO_5047038792" description="Adhesin domain-containing protein" evidence="1">
    <location>
        <begin position="21"/>
        <end position="242"/>
    </location>
</feature>